<name>A0ABY0IPB1_9RHOO</name>
<evidence type="ECO:0000313" key="2">
    <source>
        <dbReference type="Proteomes" id="UP000292136"/>
    </source>
</evidence>
<dbReference type="PANTHER" id="PTHR32182:SF0">
    <property type="entry name" value="DNA REPLICATION AND REPAIR PROTEIN RECF"/>
    <property type="match status" value="1"/>
</dbReference>
<dbReference type="EMBL" id="SHKM01000002">
    <property type="protein sequence ID" value="RZT76218.1"/>
    <property type="molecule type" value="Genomic_DNA"/>
</dbReference>
<gene>
    <name evidence="1" type="ORF">EV678_2091</name>
</gene>
<accession>A0ABY0IPB1</accession>
<dbReference type="SUPFAM" id="SSF52540">
    <property type="entry name" value="P-loop containing nucleoside triphosphate hydrolases"/>
    <property type="match status" value="1"/>
</dbReference>
<dbReference type="Gene3D" id="3.40.50.300">
    <property type="entry name" value="P-loop containing nucleotide triphosphate hydrolases"/>
    <property type="match status" value="2"/>
</dbReference>
<keyword evidence="2" id="KW-1185">Reference proteome</keyword>
<protein>
    <submittedName>
        <fullName evidence="1">Recombinational DNA repair ATPase RecF</fullName>
    </submittedName>
</protein>
<dbReference type="InterPro" id="IPR027417">
    <property type="entry name" value="P-loop_NTPase"/>
</dbReference>
<dbReference type="PANTHER" id="PTHR32182">
    <property type="entry name" value="DNA REPLICATION AND REPAIR PROTEIN RECF"/>
    <property type="match status" value="1"/>
</dbReference>
<comment type="caution">
    <text evidence="1">The sequence shown here is derived from an EMBL/GenBank/DDBJ whole genome shotgun (WGS) entry which is preliminary data.</text>
</comment>
<evidence type="ECO:0000313" key="1">
    <source>
        <dbReference type="EMBL" id="RZT76218.1"/>
    </source>
</evidence>
<reference evidence="1 2" key="1">
    <citation type="submission" date="2019-02" db="EMBL/GenBank/DDBJ databases">
        <title>Genomic Encyclopedia of Type Strains, Phase IV (KMG-IV): sequencing the most valuable type-strain genomes for metagenomic binning, comparative biology and taxonomic classification.</title>
        <authorList>
            <person name="Goeker M."/>
        </authorList>
    </citation>
    <scope>NUCLEOTIDE SEQUENCE [LARGE SCALE GENOMIC DNA]</scope>
    <source>
        <strain evidence="1 2">DSM 21223</strain>
    </source>
</reference>
<sequence length="668" mass="71852">MSAVPPAPAPPPASVASATPLRIKRLTLTDFRAFPGPAPAHFDLDGKNLLVYGENGAGKSSVFHALSDFFSLKRSRNLRVYKNVFSGEPETSCAVEVEFNDGAPSAKWFMQLGSGAIGAAPLGSHPIGGTTPTRERHPATVAGGNDTRVTQTALRRAALDYRALLDTNYKQGDGAINLFDIALEKLLADFPVTVAGGTTQTIGELWRAVEQAKPAKHTQPALTRVNQACANFNNGFNQALTALHPLIGTLLGDLIGSDVSVAPFAFGGITYTAAYYKRDREIAGRSLTLDVSYRSHQLSVPQHFLNEARLSALALAIYLAGRLACTPTATTTALKLLVLDDVLIGLDHSNRLPVLDVLNSKFADWQTVLLTHDRVWFEMARFHLGNTGHWKSLEVFEGEDVVRGIPAPTVRAPGNKAAKASLDQARNFLANHHVPAAANYTRAAFELALKSFCERFGVPVVFKTDPRHLDTEKLLSAVEGWFKAHSAKVCMAGVIERVKLFRKVVLNPYSHAAPPNIARAEVEGAIASVDKLLTVIENGGMEGNPIQATRSLIANAAPSSGDLHAALGYLRVAFSGSLHSFCERKHVDIAFRGQPADTQTLWRAVLGGQATLFPPPQNTVLAQIDAESRWLVLPITDPALAAVTQADLVRLVALLAPGNDDRLILDTI</sequence>
<dbReference type="RefSeq" id="WP_130459484.1">
    <property type="nucleotide sequence ID" value="NZ_SHKM01000002.1"/>
</dbReference>
<proteinExistence type="predicted"/>
<dbReference type="Proteomes" id="UP000292136">
    <property type="component" value="Unassembled WGS sequence"/>
</dbReference>
<organism evidence="1 2">
    <name type="scientific">Azospira oryzae</name>
    <dbReference type="NCBI Taxonomy" id="146939"/>
    <lineage>
        <taxon>Bacteria</taxon>
        <taxon>Pseudomonadati</taxon>
        <taxon>Pseudomonadota</taxon>
        <taxon>Betaproteobacteria</taxon>
        <taxon>Rhodocyclales</taxon>
        <taxon>Rhodocyclaceae</taxon>
        <taxon>Azospira</taxon>
    </lineage>
</organism>